<dbReference type="RefSeq" id="WP_096754077.1">
    <property type="nucleotide sequence ID" value="NZ_CP023525.1"/>
</dbReference>
<dbReference type="Proteomes" id="UP000217979">
    <property type="component" value="Chromosome"/>
</dbReference>
<dbReference type="GO" id="GO:0016651">
    <property type="term" value="F:oxidoreductase activity, acting on NAD(P)H"/>
    <property type="evidence" value="ECO:0007669"/>
    <property type="project" value="TreeGrafter"/>
</dbReference>
<dbReference type="GO" id="GO:0070402">
    <property type="term" value="F:NADPH binding"/>
    <property type="evidence" value="ECO:0007669"/>
    <property type="project" value="TreeGrafter"/>
</dbReference>
<evidence type="ECO:0000313" key="5">
    <source>
        <dbReference type="Proteomes" id="UP000217979"/>
    </source>
</evidence>
<evidence type="ECO:0000256" key="1">
    <source>
        <dbReference type="ARBA" id="ARBA00022857"/>
    </source>
</evidence>
<dbReference type="CDD" id="cd05282">
    <property type="entry name" value="ETR_like"/>
    <property type="match status" value="1"/>
</dbReference>
<accession>A0A291DY77</accession>
<evidence type="ECO:0000313" key="4">
    <source>
        <dbReference type="EMBL" id="ATF92548.1"/>
    </source>
</evidence>
<keyword evidence="1" id="KW-0521">NADP</keyword>
<evidence type="ECO:0000259" key="3">
    <source>
        <dbReference type="Pfam" id="PF08240"/>
    </source>
</evidence>
<dbReference type="SUPFAM" id="SSF50129">
    <property type="entry name" value="GroES-like"/>
    <property type="match status" value="1"/>
</dbReference>
<dbReference type="AlphaFoldDB" id="A0A291DY77"/>
<dbReference type="SUPFAM" id="SSF51735">
    <property type="entry name" value="NAD(P)-binding Rossmann-fold domains"/>
    <property type="match status" value="1"/>
</dbReference>
<dbReference type="PANTHER" id="PTHR48106:SF2">
    <property type="entry name" value="ZN2+-BINDING DEHYDROGENASE"/>
    <property type="match status" value="1"/>
</dbReference>
<dbReference type="Pfam" id="PF08240">
    <property type="entry name" value="ADH_N"/>
    <property type="match status" value="1"/>
</dbReference>
<dbReference type="Gene3D" id="3.40.50.720">
    <property type="entry name" value="NAD(P)-binding Rossmann-like Domain"/>
    <property type="match status" value="1"/>
</dbReference>
<dbReference type="InterPro" id="IPR011032">
    <property type="entry name" value="GroES-like_sf"/>
</dbReference>
<evidence type="ECO:0000256" key="2">
    <source>
        <dbReference type="ARBA" id="ARBA00023002"/>
    </source>
</evidence>
<name>A0A291DY77_9ENTR</name>
<reference evidence="4 5" key="1">
    <citation type="submission" date="2017-09" db="EMBL/GenBank/DDBJ databases">
        <title>FDA dAtabase for Regulatory Grade micrObial Sequences (FDA-ARGOS): Supporting development and validation of Infectious Disease Dx tests.</title>
        <authorList>
            <person name="Minogue T."/>
            <person name="Wolcott M."/>
            <person name="Wasieloski L."/>
            <person name="Aguilar W."/>
            <person name="Moore D."/>
            <person name="Tallon L."/>
            <person name="Sadzewicz L."/>
            <person name="Ott S."/>
            <person name="Zhao X."/>
            <person name="Nagaraj S."/>
            <person name="Vavikolanu K."/>
            <person name="Aluvathingal J."/>
            <person name="Nadendla S."/>
            <person name="Sichtig H."/>
        </authorList>
    </citation>
    <scope>NUCLEOTIDE SEQUENCE [LARGE SCALE GENOMIC DNA]</scope>
    <source>
        <strain evidence="4 5">FDAARGOS_392</strain>
    </source>
</reference>
<feature type="domain" description="Alcohol dehydrogenase-like N-terminal" evidence="3">
    <location>
        <begin position="30"/>
        <end position="110"/>
    </location>
</feature>
<dbReference type="InterPro" id="IPR013154">
    <property type="entry name" value="ADH-like_N"/>
</dbReference>
<dbReference type="PANTHER" id="PTHR48106">
    <property type="entry name" value="QUINONE OXIDOREDUCTASE PIG3-RELATED"/>
    <property type="match status" value="1"/>
</dbReference>
<keyword evidence="2" id="KW-0560">Oxidoreductase</keyword>
<sequence length="311" mass="34550">MENSALWFRQFGEPEQVLTLEQTPLGPFIPGTLRVRMHYAPLNPSDLIPITGAYRHRVFPPRIAGYEGVGIVEQADLPEWIGQRVLPLRGEGTWQRWVDCPIQWAVPVPDNIPNELAARGYINPLAAWLMLKKWSVVGKSVLVTAAGSTCAGLLAQWAKKQGATEVYGVYRSAQHLPALVKSGIIPLNMNDGHGIADAAARVEVVYDAVGGELATLMLDHLNPQAALISYGLLSGKAFSPRGKNVTARRFHLRDTLAVTPVEEWQGWFISLWELLLQTQQPEVAVYALEEWRQALALFREPGRQRKPLLSL</sequence>
<gene>
    <name evidence="4" type="ORF">CO704_10835</name>
</gene>
<dbReference type="EMBL" id="CP023525">
    <property type="protein sequence ID" value="ATF92548.1"/>
    <property type="molecule type" value="Genomic_DNA"/>
</dbReference>
<dbReference type="Gene3D" id="3.90.180.10">
    <property type="entry name" value="Medium-chain alcohol dehydrogenases, catalytic domain"/>
    <property type="match status" value="1"/>
</dbReference>
<proteinExistence type="predicted"/>
<dbReference type="InterPro" id="IPR036291">
    <property type="entry name" value="NAD(P)-bd_dom_sf"/>
</dbReference>
<organism evidence="4 5">
    <name type="scientific">Cedecea neteri</name>
    <dbReference type="NCBI Taxonomy" id="158822"/>
    <lineage>
        <taxon>Bacteria</taxon>
        <taxon>Pseudomonadati</taxon>
        <taxon>Pseudomonadota</taxon>
        <taxon>Gammaproteobacteria</taxon>
        <taxon>Enterobacterales</taxon>
        <taxon>Enterobacteriaceae</taxon>
        <taxon>Cedecea</taxon>
    </lineage>
</organism>
<protein>
    <submittedName>
        <fullName evidence="4">Alcohol dehydrogenase</fullName>
    </submittedName>
</protein>